<dbReference type="Gene3D" id="3.80.10.10">
    <property type="entry name" value="Ribonuclease Inhibitor"/>
    <property type="match status" value="1"/>
</dbReference>
<gene>
    <name evidence="1" type="ORF">BOTBODRAFT_387069</name>
</gene>
<keyword evidence="2" id="KW-1185">Reference proteome</keyword>
<dbReference type="EMBL" id="KL198018">
    <property type="protein sequence ID" value="KDQ20109.1"/>
    <property type="molecule type" value="Genomic_DNA"/>
</dbReference>
<evidence type="ECO:0000313" key="2">
    <source>
        <dbReference type="Proteomes" id="UP000027195"/>
    </source>
</evidence>
<accession>A0A067MWV9</accession>
<protein>
    <recommendedName>
        <fullName evidence="3">F-box domain-containing protein</fullName>
    </recommendedName>
</protein>
<organism evidence="1 2">
    <name type="scientific">Botryobasidium botryosum (strain FD-172 SS1)</name>
    <dbReference type="NCBI Taxonomy" id="930990"/>
    <lineage>
        <taxon>Eukaryota</taxon>
        <taxon>Fungi</taxon>
        <taxon>Dikarya</taxon>
        <taxon>Basidiomycota</taxon>
        <taxon>Agaricomycotina</taxon>
        <taxon>Agaricomycetes</taxon>
        <taxon>Cantharellales</taxon>
        <taxon>Botryobasidiaceae</taxon>
        <taxon>Botryobasidium</taxon>
    </lineage>
</organism>
<dbReference type="InterPro" id="IPR032675">
    <property type="entry name" value="LRR_dom_sf"/>
</dbReference>
<proteinExistence type="predicted"/>
<dbReference type="SUPFAM" id="SSF52047">
    <property type="entry name" value="RNI-like"/>
    <property type="match status" value="1"/>
</dbReference>
<reference evidence="2" key="1">
    <citation type="journal article" date="2014" name="Proc. Natl. Acad. Sci. U.S.A.">
        <title>Extensive sampling of basidiomycete genomes demonstrates inadequacy of the white-rot/brown-rot paradigm for wood decay fungi.</title>
        <authorList>
            <person name="Riley R."/>
            <person name="Salamov A.A."/>
            <person name="Brown D.W."/>
            <person name="Nagy L.G."/>
            <person name="Floudas D."/>
            <person name="Held B.W."/>
            <person name="Levasseur A."/>
            <person name="Lombard V."/>
            <person name="Morin E."/>
            <person name="Otillar R."/>
            <person name="Lindquist E.A."/>
            <person name="Sun H."/>
            <person name="LaButti K.M."/>
            <person name="Schmutz J."/>
            <person name="Jabbour D."/>
            <person name="Luo H."/>
            <person name="Baker S.E."/>
            <person name="Pisabarro A.G."/>
            <person name="Walton J.D."/>
            <person name="Blanchette R.A."/>
            <person name="Henrissat B."/>
            <person name="Martin F."/>
            <person name="Cullen D."/>
            <person name="Hibbett D.S."/>
            <person name="Grigoriev I.V."/>
        </authorList>
    </citation>
    <scope>NUCLEOTIDE SEQUENCE [LARGE SCALE GENOMIC DNA]</scope>
    <source>
        <strain evidence="2">FD-172 SS1</strain>
    </source>
</reference>
<sequence>MKAVDSLTLGSAPMLEVLSLTTQHYGIEEYTAKTTICTPNIHTPRLRILKLHGIFIPLTSPIYRNLRELCLGFILYVQPDTVQKMLWVLGACPLLEALHLDNVRFPFSLNVGAFVGAAESGLPSTAVALPRLRHVYTKQERSHLAVRSILSRIIAPRHCCLEIIIGEASFEILADVVPSYIDAKGEFPGLSLISHMDIRLLDDGGLTMKGVSPEADVFKFATPTFYGYSQVLPVLGRIFPMPLLESLAVANCWGHTKAFAEFLDRHRAIHTIFLSGAEPEMMEIFRVTPTQHLCPSLRELIIEECNVSAAHLVNIVKSRINLGPTGIAPEGGVPLQHLKIIGCLDLSQAVAAELGEHLAVECA</sequence>
<evidence type="ECO:0000313" key="1">
    <source>
        <dbReference type="EMBL" id="KDQ20109.1"/>
    </source>
</evidence>
<dbReference type="AlphaFoldDB" id="A0A067MWV9"/>
<evidence type="ECO:0008006" key="3">
    <source>
        <dbReference type="Google" id="ProtNLM"/>
    </source>
</evidence>
<name>A0A067MWV9_BOTB1</name>
<dbReference type="InParanoid" id="A0A067MWV9"/>
<dbReference type="Proteomes" id="UP000027195">
    <property type="component" value="Unassembled WGS sequence"/>
</dbReference>
<dbReference type="HOGENOM" id="CLU_057877_0_0_1"/>